<protein>
    <submittedName>
        <fullName evidence="5">Putative binding protein component of ABC iron transporter</fullName>
    </submittedName>
</protein>
<dbReference type="AlphaFoldDB" id="A0A6F8PRL8"/>
<keyword evidence="3" id="KW-0479">Metal-binding</keyword>
<evidence type="ECO:0000256" key="2">
    <source>
        <dbReference type="ARBA" id="ARBA00022729"/>
    </source>
</evidence>
<dbReference type="SUPFAM" id="SSF53850">
    <property type="entry name" value="Periplasmic binding protein-like II"/>
    <property type="match status" value="1"/>
</dbReference>
<evidence type="ECO:0000256" key="1">
    <source>
        <dbReference type="ARBA" id="ARBA00008520"/>
    </source>
</evidence>
<dbReference type="RefSeq" id="WP_197905419.1">
    <property type="nucleotide sequence ID" value="NZ_AP021889.1"/>
</dbReference>
<dbReference type="KEGG" id="tse:THMIRHAS_00500"/>
<dbReference type="PIRSF" id="PIRSF002825">
    <property type="entry name" value="CfbpA"/>
    <property type="match status" value="1"/>
</dbReference>
<feature type="binding site" evidence="3">
    <location>
        <position position="233"/>
    </location>
    <ligand>
        <name>Fe cation</name>
        <dbReference type="ChEBI" id="CHEBI:24875"/>
    </ligand>
</feature>
<dbReference type="Pfam" id="PF01547">
    <property type="entry name" value="SBP_bac_1"/>
    <property type="match status" value="1"/>
</dbReference>
<reference evidence="6" key="1">
    <citation type="submission" date="2019-11" db="EMBL/GenBank/DDBJ databases">
        <title>Isolation and characterization of two novel species in the genus Thiomicrorhabdus.</title>
        <authorList>
            <person name="Mochizuki J."/>
            <person name="Kojima H."/>
            <person name="Fukui M."/>
        </authorList>
    </citation>
    <scope>NUCLEOTIDE SEQUENCE [LARGE SCALE GENOMIC DNA]</scope>
    <source>
        <strain evidence="6">aks77</strain>
    </source>
</reference>
<dbReference type="GO" id="GO:0030288">
    <property type="term" value="C:outer membrane-bounded periplasmic space"/>
    <property type="evidence" value="ECO:0007669"/>
    <property type="project" value="TreeGrafter"/>
</dbReference>
<comment type="similarity">
    <text evidence="1">Belongs to the bacterial solute-binding protein 1 family.</text>
</comment>
<keyword evidence="2 4" id="KW-0732">Signal</keyword>
<dbReference type="EMBL" id="AP021889">
    <property type="protein sequence ID" value="BBP44677.1"/>
    <property type="molecule type" value="Genomic_DNA"/>
</dbReference>
<dbReference type="Proteomes" id="UP000501726">
    <property type="component" value="Chromosome"/>
</dbReference>
<dbReference type="Gene3D" id="3.40.190.10">
    <property type="entry name" value="Periplasmic binding protein-like II"/>
    <property type="match status" value="2"/>
</dbReference>
<feature type="signal peptide" evidence="4">
    <location>
        <begin position="1"/>
        <end position="33"/>
    </location>
</feature>
<evidence type="ECO:0000313" key="6">
    <source>
        <dbReference type="Proteomes" id="UP000501726"/>
    </source>
</evidence>
<sequence>MLQKYLPNGLAMSLAVSFLLPASLMMSSSGVYAAEDAIVIYSARKEHLIKPQLDEFTKQTGIKTLLYTGKDGALIERVKAESERTEADILMMADAGNLGYAAEQGLFQPLNSSVIKQNIPLNLRDADDFWTGLSVRARTLVYATERLQPNQLKDYEDLADAKWQGKLCLRTSQKVYNKSLVASIIAHDGEAKAEKVVAGWVKNLAAKPYAKDSQVMEAILAGRCDVGIVNTYYFGRLMAEKPDTKLALFWANQETTGTHVNVSGAGIVKASDQVDNARKLIEWLAQDQAQKIYAEVNQEYPANPAVPVSATVAAWGSFKADELSLSEVVSRQQQAVRLMQKAGYR</sequence>
<proteinExistence type="inferred from homology"/>
<evidence type="ECO:0000313" key="5">
    <source>
        <dbReference type="EMBL" id="BBP44677.1"/>
    </source>
</evidence>
<organism evidence="5 6">
    <name type="scientific">Thiosulfatimonas sediminis</name>
    <dbReference type="NCBI Taxonomy" id="2675054"/>
    <lineage>
        <taxon>Bacteria</taxon>
        <taxon>Pseudomonadati</taxon>
        <taxon>Pseudomonadota</taxon>
        <taxon>Gammaproteobacteria</taxon>
        <taxon>Thiotrichales</taxon>
        <taxon>Piscirickettsiaceae</taxon>
        <taxon>Thiosulfatimonas</taxon>
    </lineage>
</organism>
<name>A0A6F8PRL8_9GAMM</name>
<evidence type="ECO:0000256" key="3">
    <source>
        <dbReference type="PIRSR" id="PIRSR002825-1"/>
    </source>
</evidence>
<keyword evidence="3" id="KW-0408">Iron</keyword>
<feature type="chain" id="PRO_5026256388" evidence="4">
    <location>
        <begin position="34"/>
        <end position="345"/>
    </location>
</feature>
<dbReference type="PANTHER" id="PTHR30006:SF15">
    <property type="entry name" value="IRON-UTILIZATION PERIPLASMIC PROTEIN"/>
    <property type="match status" value="1"/>
</dbReference>
<evidence type="ECO:0000256" key="4">
    <source>
        <dbReference type="SAM" id="SignalP"/>
    </source>
</evidence>
<gene>
    <name evidence="5" type="ORF">THMIRHAS_00500</name>
</gene>
<dbReference type="InterPro" id="IPR006059">
    <property type="entry name" value="SBP"/>
</dbReference>
<accession>A0A6F8PRL8</accession>
<dbReference type="InterPro" id="IPR026045">
    <property type="entry name" value="Ferric-bd"/>
</dbReference>
<keyword evidence="6" id="KW-1185">Reference proteome</keyword>
<dbReference type="GO" id="GO:0046872">
    <property type="term" value="F:metal ion binding"/>
    <property type="evidence" value="ECO:0007669"/>
    <property type="project" value="UniProtKB-KW"/>
</dbReference>
<dbReference type="PANTHER" id="PTHR30006">
    <property type="entry name" value="THIAMINE-BINDING PERIPLASMIC PROTEIN-RELATED"/>
    <property type="match status" value="1"/>
</dbReference>
<feature type="binding site" evidence="3">
    <location>
        <position position="232"/>
    </location>
    <ligand>
        <name>Fe cation</name>
        <dbReference type="ChEBI" id="CHEBI:24875"/>
    </ligand>
</feature>